<dbReference type="PANTHER" id="PTHR31569:SF3">
    <property type="entry name" value="ZINC FINGER SWIM DOMAIN-CONTAINING PROTEIN 3"/>
    <property type="match status" value="1"/>
</dbReference>
<evidence type="ECO:0000256" key="1">
    <source>
        <dbReference type="ARBA" id="ARBA00022723"/>
    </source>
</evidence>
<dbReference type="Pfam" id="PF04434">
    <property type="entry name" value="SWIM"/>
    <property type="match status" value="1"/>
</dbReference>
<keyword evidence="1" id="KW-0479">Metal-binding</keyword>
<dbReference type="Ensembl" id="ENSLACT00000021432.1">
    <property type="protein sequence ID" value="ENSLACP00000021291.1"/>
    <property type="gene ID" value="ENSLACG00000018710.1"/>
</dbReference>
<accession>H3BHC0</accession>
<reference evidence="8" key="1">
    <citation type="submission" date="2011-08" db="EMBL/GenBank/DDBJ databases">
        <title>The draft genome of Latimeria chalumnae.</title>
        <authorList>
            <person name="Di Palma F."/>
            <person name="Alfoldi J."/>
            <person name="Johnson J."/>
            <person name="Berlin A."/>
            <person name="Gnerre S."/>
            <person name="Jaffe D."/>
            <person name="MacCallum I."/>
            <person name="Young S."/>
            <person name="Walker B.J."/>
            <person name="Lander E."/>
            <person name="Lindblad-Toh K."/>
        </authorList>
    </citation>
    <scope>NUCLEOTIDE SEQUENCE [LARGE SCALE GENOMIC DNA]</scope>
    <source>
        <strain evidence="8">Wild caught</strain>
    </source>
</reference>
<dbReference type="SMART" id="SM00575">
    <property type="entry name" value="ZnF_PMZ"/>
    <property type="match status" value="1"/>
</dbReference>
<dbReference type="OMA" id="LNTQHVH"/>
<dbReference type="HOGENOM" id="CLU_398444_0_0_1"/>
<dbReference type="Pfam" id="PF19286">
    <property type="entry name" value="ZSWIM1-3_C"/>
    <property type="match status" value="1"/>
</dbReference>
<dbReference type="EMBL" id="AFYH01003901">
    <property type="status" value="NOT_ANNOTATED_CDS"/>
    <property type="molecule type" value="Genomic_DNA"/>
</dbReference>
<dbReference type="GeneTree" id="ENSGT00390000017273"/>
<dbReference type="GO" id="GO:0008270">
    <property type="term" value="F:zinc ion binding"/>
    <property type="evidence" value="ECO:0007669"/>
    <property type="project" value="UniProtKB-KW"/>
</dbReference>
<dbReference type="AlphaFoldDB" id="H3BHC0"/>
<dbReference type="PROSITE" id="PS50966">
    <property type="entry name" value="ZF_SWIM"/>
    <property type="match status" value="1"/>
</dbReference>
<proteinExistence type="predicted"/>
<sequence>MENGMCFVNFEEFKMYFDRYKKETGSRYSIVSCLSVRFYNQKHGTSIREDVKFMKVKYGCMYHSQKPKYGKKRKKHHPSKLCTAYFLLQFNEKLDRLVVTESNQNHAHGTASTAAPGPEGNQNNPSISGNPQNPPIVTNPVPQNTKMCLERLVLLGTIDVLTDKLKQNTTNSALHKVAEAVQEFLNDIKGSMASIGVGSSQDLERVSLQTPKMRSFFVNFPESLLLHRMQSRKGHVLYAFLVEANERAAKVVHLAALKEDTAENVTKMLTFFKEFNPEWRKVNFVFTDNYYENVTAINEAFPSAQVLLSVFHTYDLIEEKIHQKSMDSVFLNSLTSALENAVLYTSVTKLVLLSELLKNAVDEEFYEYLKANWFSSEMLWHFHLRKGLPACSTYMDTLRLVTHKMSSLFGSRLSFKTCVLILAKQADCFNANSVVQVENNSENMSNGSQINRSKAPASSVEVCDMLPSGSVMNSLSVLPGSTSYPDEGSPVEVLDEMQIALLEICNEVAARFCMNEWEVAKKSSQLIKVTEQTIDIQLLEEAHQVSKDFKRCSCRFGQKYRLPCRHILSILHANKRVVEEEMVSKRWQKRYQRVFYPDGHDYELHTILRHNDTPKAADEKYIKIKSLTEELGNLLIQGEAKEFEERFSTLKMIADIWTKTSSETEL</sequence>
<feature type="domain" description="SWIM-type" evidence="6">
    <location>
        <begin position="543"/>
        <end position="575"/>
    </location>
</feature>
<dbReference type="InterPro" id="IPR006564">
    <property type="entry name" value="Znf_PMZ"/>
</dbReference>
<evidence type="ECO:0000256" key="2">
    <source>
        <dbReference type="ARBA" id="ARBA00022771"/>
    </source>
</evidence>
<feature type="compositionally biased region" description="Polar residues" evidence="5">
    <location>
        <begin position="103"/>
        <end position="113"/>
    </location>
</feature>
<dbReference type="Pfam" id="PF21600">
    <property type="entry name" value="ZSWIM1-3_helical"/>
    <property type="match status" value="1"/>
</dbReference>
<dbReference type="InterPro" id="IPR007527">
    <property type="entry name" value="Znf_SWIM"/>
</dbReference>
<dbReference type="InterPro" id="IPR048324">
    <property type="entry name" value="ZSWIM1-3_RNaseH-like"/>
</dbReference>
<gene>
    <name evidence="7" type="primary">ZSWIM3</name>
</gene>
<dbReference type="PANTHER" id="PTHR31569">
    <property type="entry name" value="SWIM-TYPE DOMAIN-CONTAINING PROTEIN"/>
    <property type="match status" value="1"/>
</dbReference>
<dbReference type="InParanoid" id="H3BHC0"/>
<feature type="compositionally biased region" description="Polar residues" evidence="5">
    <location>
        <begin position="120"/>
        <end position="131"/>
    </location>
</feature>
<evidence type="ECO:0000313" key="7">
    <source>
        <dbReference type="Ensembl" id="ENSLACP00000021291.1"/>
    </source>
</evidence>
<dbReference type="FunCoup" id="H3BHC0">
    <property type="interactions" value="326"/>
</dbReference>
<dbReference type="InterPro" id="IPR048325">
    <property type="entry name" value="ZSWIM3_N"/>
</dbReference>
<dbReference type="Pfam" id="PF21056">
    <property type="entry name" value="ZSWIM1-3_RNaseH-like"/>
    <property type="match status" value="1"/>
</dbReference>
<evidence type="ECO:0000259" key="6">
    <source>
        <dbReference type="PROSITE" id="PS50966"/>
    </source>
</evidence>
<dbReference type="STRING" id="7897.ENSLACP00000021291"/>
<dbReference type="Pfam" id="PF21599">
    <property type="entry name" value="ZSWIM3_N"/>
    <property type="match status" value="1"/>
</dbReference>
<reference evidence="7" key="2">
    <citation type="submission" date="2025-08" db="UniProtKB">
        <authorList>
            <consortium name="Ensembl"/>
        </authorList>
    </citation>
    <scope>IDENTIFICATION</scope>
</reference>
<keyword evidence="2 4" id="KW-0863">Zinc-finger</keyword>
<reference evidence="7" key="3">
    <citation type="submission" date="2025-09" db="UniProtKB">
        <authorList>
            <consortium name="Ensembl"/>
        </authorList>
    </citation>
    <scope>IDENTIFICATION</scope>
</reference>
<protein>
    <submittedName>
        <fullName evidence="7">Zinc finger SWIM-type containing 3</fullName>
    </submittedName>
</protein>
<evidence type="ECO:0000256" key="3">
    <source>
        <dbReference type="ARBA" id="ARBA00022833"/>
    </source>
</evidence>
<dbReference type="InterPro" id="IPR048326">
    <property type="entry name" value="ZSWIM1-3_helical"/>
</dbReference>
<feature type="region of interest" description="Disordered" evidence="5">
    <location>
        <begin position="103"/>
        <end position="137"/>
    </location>
</feature>
<dbReference type="eggNOG" id="ENOG502QVJ3">
    <property type="taxonomic scope" value="Eukaryota"/>
</dbReference>
<dbReference type="Proteomes" id="UP000008672">
    <property type="component" value="Unassembled WGS sequence"/>
</dbReference>
<keyword evidence="3" id="KW-0862">Zinc</keyword>
<evidence type="ECO:0000256" key="4">
    <source>
        <dbReference type="PROSITE-ProRule" id="PRU00325"/>
    </source>
</evidence>
<dbReference type="InterPro" id="IPR052579">
    <property type="entry name" value="Zinc_finger_SWIM"/>
</dbReference>
<dbReference type="InterPro" id="IPR045563">
    <property type="entry name" value="ZSWIM1/3_C"/>
</dbReference>
<evidence type="ECO:0000256" key="5">
    <source>
        <dbReference type="SAM" id="MobiDB-lite"/>
    </source>
</evidence>
<keyword evidence="8" id="KW-1185">Reference proteome</keyword>
<organism evidence="7 8">
    <name type="scientific">Latimeria chalumnae</name>
    <name type="common">Coelacanth</name>
    <dbReference type="NCBI Taxonomy" id="7897"/>
    <lineage>
        <taxon>Eukaryota</taxon>
        <taxon>Metazoa</taxon>
        <taxon>Chordata</taxon>
        <taxon>Craniata</taxon>
        <taxon>Vertebrata</taxon>
        <taxon>Euteleostomi</taxon>
        <taxon>Coelacanthiformes</taxon>
        <taxon>Coelacanthidae</taxon>
        <taxon>Latimeria</taxon>
    </lineage>
</organism>
<name>H3BHC0_LATCH</name>
<evidence type="ECO:0000313" key="8">
    <source>
        <dbReference type="Proteomes" id="UP000008672"/>
    </source>
</evidence>